<evidence type="ECO:0000256" key="7">
    <source>
        <dbReference type="ARBA" id="ARBA00023235"/>
    </source>
</evidence>
<dbReference type="Pfam" id="PF00580">
    <property type="entry name" value="UvrD-helicase"/>
    <property type="match status" value="1"/>
</dbReference>
<evidence type="ECO:0000256" key="8">
    <source>
        <dbReference type="ARBA" id="ARBA00034617"/>
    </source>
</evidence>
<feature type="binding site" evidence="11">
    <location>
        <begin position="32"/>
        <end position="39"/>
    </location>
    <ligand>
        <name>ATP</name>
        <dbReference type="ChEBI" id="CHEBI:30616"/>
    </ligand>
</feature>
<dbReference type="GO" id="GO:0033202">
    <property type="term" value="C:DNA helicase complex"/>
    <property type="evidence" value="ECO:0007669"/>
    <property type="project" value="TreeGrafter"/>
</dbReference>
<keyword evidence="3 11" id="KW-0378">Hydrolase</keyword>
<dbReference type="AlphaFoldDB" id="A0A0G1GEZ8"/>
<sequence>MKLAVKSILLANLNEQQAQAVVHEDGPLLILAGAGSGKTRVLTYRAAWLMKEKGVSPDSVLLLTFTNKAASEMKDRILKLTGVVPSMSGTFHSFCVKLLRVEGQSIGIEQNFIIYDESDQKHAIGEILLDLNLSRDSYNPGGVLAQISDAKCRGITPLQYGEIAQGDRQKKIFKIYLEYEKYLLEAGALDFDDLLIKAVLLFTKNPKILSKWQSKLTFVLVDEWQDTNKVQYELTKLLVGKNENITAVGDASQSIYSWRGADYKNIDYLKRDYKNLKIINLEQNYRSTQKILSTANAVISKNSSHPILKLWTKNTDGEHIKLYQAQNGLDEARYIAEKIGGLARTGFNWNDIAVLYRTNAQSRVIEEAMLHIDIPYTIVGGTRFYDRAEIKDILSYLRLVVNPKDTVALKRAQKIGKRRFEKFIEIKGKLDQEQLTSLEILDAVVSNTHYLDKYSQETEENFSHLENIKELRSVAQEHSNLLQFLENISLVQKEQTTSEHDKVTLMTLHAAKGLEFPVVFITGLEEGLFPHSRSLFDREQLEEERRLAYVGITRAKEVLYLTYAERRLYFGQRITNPPSRFLSEIPEDLLDTSDNFSYTPVKEYNFD</sequence>
<evidence type="ECO:0000256" key="11">
    <source>
        <dbReference type="PROSITE-ProRule" id="PRU00560"/>
    </source>
</evidence>
<reference evidence="14 15" key="1">
    <citation type="journal article" date="2015" name="Nature">
        <title>rRNA introns, odd ribosomes, and small enigmatic genomes across a large radiation of phyla.</title>
        <authorList>
            <person name="Brown C.T."/>
            <person name="Hug L.A."/>
            <person name="Thomas B.C."/>
            <person name="Sharon I."/>
            <person name="Castelle C.J."/>
            <person name="Singh A."/>
            <person name="Wilkins M.J."/>
            <person name="Williams K.H."/>
            <person name="Banfield J.F."/>
        </authorList>
    </citation>
    <scope>NUCLEOTIDE SEQUENCE [LARGE SCALE GENOMIC DNA]</scope>
</reference>
<dbReference type="GO" id="GO:0016887">
    <property type="term" value="F:ATP hydrolysis activity"/>
    <property type="evidence" value="ECO:0007669"/>
    <property type="project" value="RHEA"/>
</dbReference>
<dbReference type="PANTHER" id="PTHR11070">
    <property type="entry name" value="UVRD / RECB / PCRA DNA HELICASE FAMILY MEMBER"/>
    <property type="match status" value="1"/>
</dbReference>
<evidence type="ECO:0000256" key="3">
    <source>
        <dbReference type="ARBA" id="ARBA00022801"/>
    </source>
</evidence>
<dbReference type="PROSITE" id="PS51198">
    <property type="entry name" value="UVRD_HELICASE_ATP_BIND"/>
    <property type="match status" value="1"/>
</dbReference>
<dbReference type="InterPro" id="IPR014017">
    <property type="entry name" value="DNA_helicase_UvrD-like_C"/>
</dbReference>
<dbReference type="CDD" id="cd17932">
    <property type="entry name" value="DEXQc_UvrD"/>
    <property type="match status" value="1"/>
</dbReference>
<keyword evidence="5 11" id="KW-0067">ATP-binding</keyword>
<comment type="similarity">
    <text evidence="1">Belongs to the helicase family. UvrD subfamily.</text>
</comment>
<evidence type="ECO:0000256" key="4">
    <source>
        <dbReference type="ARBA" id="ARBA00022806"/>
    </source>
</evidence>
<dbReference type="STRING" id="1618578.UV74_C0013G0565"/>
<dbReference type="EC" id="5.6.2.4" evidence="9"/>
<dbReference type="InterPro" id="IPR027785">
    <property type="entry name" value="UvrD-like_helicase_C"/>
</dbReference>
<dbReference type="GO" id="GO:0003677">
    <property type="term" value="F:DNA binding"/>
    <property type="evidence" value="ECO:0007669"/>
    <property type="project" value="UniProtKB-KW"/>
</dbReference>
<evidence type="ECO:0000256" key="6">
    <source>
        <dbReference type="ARBA" id="ARBA00023125"/>
    </source>
</evidence>
<keyword evidence="4 11" id="KW-0347">Helicase</keyword>
<evidence type="ECO:0000259" key="13">
    <source>
        <dbReference type="PROSITE" id="PS51217"/>
    </source>
</evidence>
<evidence type="ECO:0000256" key="2">
    <source>
        <dbReference type="ARBA" id="ARBA00022741"/>
    </source>
</evidence>
<dbReference type="InterPro" id="IPR014016">
    <property type="entry name" value="UvrD-like_ATP-bd"/>
</dbReference>
<dbReference type="GO" id="GO:0005829">
    <property type="term" value="C:cytosol"/>
    <property type="evidence" value="ECO:0007669"/>
    <property type="project" value="TreeGrafter"/>
</dbReference>
<dbReference type="Gene3D" id="1.10.486.10">
    <property type="entry name" value="PCRA, domain 4"/>
    <property type="match status" value="1"/>
</dbReference>
<organism evidence="14 15">
    <name type="scientific">Candidatus Woesebacteria bacterium GW2011_GWB1_43_14</name>
    <dbReference type="NCBI Taxonomy" id="1618578"/>
    <lineage>
        <taxon>Bacteria</taxon>
        <taxon>Candidatus Woeseibacteriota</taxon>
    </lineage>
</organism>
<dbReference type="InterPro" id="IPR000212">
    <property type="entry name" value="DNA_helicase_UvrD/REP"/>
</dbReference>
<dbReference type="Pfam" id="PF13538">
    <property type="entry name" value="UvrD_C_2"/>
    <property type="match status" value="1"/>
</dbReference>
<evidence type="ECO:0000256" key="5">
    <source>
        <dbReference type="ARBA" id="ARBA00022840"/>
    </source>
</evidence>
<name>A0A0G1GEZ8_9BACT</name>
<evidence type="ECO:0000313" key="15">
    <source>
        <dbReference type="Proteomes" id="UP000034090"/>
    </source>
</evidence>
<evidence type="ECO:0000313" key="14">
    <source>
        <dbReference type="EMBL" id="KKS97443.1"/>
    </source>
</evidence>
<comment type="caution">
    <text evidence="14">The sequence shown here is derived from an EMBL/GenBank/DDBJ whole genome shotgun (WGS) entry which is preliminary data.</text>
</comment>
<dbReference type="PATRIC" id="fig|1618578.3.peg.921"/>
<dbReference type="Gene3D" id="1.10.10.160">
    <property type="match status" value="1"/>
</dbReference>
<evidence type="ECO:0000256" key="10">
    <source>
        <dbReference type="ARBA" id="ARBA00048988"/>
    </source>
</evidence>
<dbReference type="Pfam" id="PF13361">
    <property type="entry name" value="UvrD_C"/>
    <property type="match status" value="1"/>
</dbReference>
<evidence type="ECO:0000256" key="9">
    <source>
        <dbReference type="ARBA" id="ARBA00034808"/>
    </source>
</evidence>
<dbReference type="Gene3D" id="3.40.50.300">
    <property type="entry name" value="P-loop containing nucleotide triphosphate hydrolases"/>
    <property type="match status" value="3"/>
</dbReference>
<dbReference type="PROSITE" id="PS51217">
    <property type="entry name" value="UVRD_HELICASE_CTER"/>
    <property type="match status" value="1"/>
</dbReference>
<evidence type="ECO:0000259" key="12">
    <source>
        <dbReference type="PROSITE" id="PS51198"/>
    </source>
</evidence>
<keyword evidence="7" id="KW-0413">Isomerase</keyword>
<keyword evidence="6" id="KW-0238">DNA-binding</keyword>
<comment type="catalytic activity">
    <reaction evidence="10">
        <text>ATP + H2O = ADP + phosphate + H(+)</text>
        <dbReference type="Rhea" id="RHEA:13065"/>
        <dbReference type="ChEBI" id="CHEBI:15377"/>
        <dbReference type="ChEBI" id="CHEBI:15378"/>
        <dbReference type="ChEBI" id="CHEBI:30616"/>
        <dbReference type="ChEBI" id="CHEBI:43474"/>
        <dbReference type="ChEBI" id="CHEBI:456216"/>
        <dbReference type="EC" id="5.6.2.4"/>
    </reaction>
</comment>
<proteinExistence type="inferred from homology"/>
<dbReference type="EMBL" id="LCFQ01000013">
    <property type="protein sequence ID" value="KKS97443.1"/>
    <property type="molecule type" value="Genomic_DNA"/>
</dbReference>
<dbReference type="PANTHER" id="PTHR11070:SF2">
    <property type="entry name" value="ATP-DEPENDENT DNA HELICASE SRS2"/>
    <property type="match status" value="1"/>
</dbReference>
<accession>A0A0G1GEZ8</accession>
<comment type="catalytic activity">
    <reaction evidence="8">
        <text>Couples ATP hydrolysis with the unwinding of duplex DNA by translocating in the 3'-5' direction.</text>
        <dbReference type="EC" id="5.6.2.4"/>
    </reaction>
</comment>
<dbReference type="GO" id="GO:0043138">
    <property type="term" value="F:3'-5' DNA helicase activity"/>
    <property type="evidence" value="ECO:0007669"/>
    <property type="project" value="UniProtKB-EC"/>
</dbReference>
<dbReference type="InterPro" id="IPR027417">
    <property type="entry name" value="P-loop_NTPase"/>
</dbReference>
<dbReference type="GO" id="GO:0000725">
    <property type="term" value="P:recombinational repair"/>
    <property type="evidence" value="ECO:0007669"/>
    <property type="project" value="TreeGrafter"/>
</dbReference>
<dbReference type="SUPFAM" id="SSF52540">
    <property type="entry name" value="P-loop containing nucleoside triphosphate hydrolases"/>
    <property type="match status" value="1"/>
</dbReference>
<keyword evidence="2 11" id="KW-0547">Nucleotide-binding</keyword>
<gene>
    <name evidence="14" type="ORF">UV74_C0013G0565</name>
</gene>
<dbReference type="CDD" id="cd18807">
    <property type="entry name" value="SF1_C_UvrD"/>
    <property type="match status" value="1"/>
</dbReference>
<feature type="domain" description="UvrD-like helicase C-terminal" evidence="13">
    <location>
        <begin position="289"/>
        <end position="513"/>
    </location>
</feature>
<dbReference type="GO" id="GO:0005524">
    <property type="term" value="F:ATP binding"/>
    <property type="evidence" value="ECO:0007669"/>
    <property type="project" value="UniProtKB-UniRule"/>
</dbReference>
<protein>
    <recommendedName>
        <fullName evidence="9">DNA 3'-5' helicase</fullName>
        <ecNumber evidence="9">5.6.2.4</ecNumber>
    </recommendedName>
</protein>
<feature type="domain" description="UvrD-like helicase ATP-binding" evidence="12">
    <location>
        <begin position="11"/>
        <end position="288"/>
    </location>
</feature>
<dbReference type="Proteomes" id="UP000034090">
    <property type="component" value="Unassembled WGS sequence"/>
</dbReference>
<evidence type="ECO:0000256" key="1">
    <source>
        <dbReference type="ARBA" id="ARBA00009922"/>
    </source>
</evidence>
<dbReference type="InterPro" id="IPR013986">
    <property type="entry name" value="DExx_box_DNA_helicase_dom_sf"/>
</dbReference>